<proteinExistence type="predicted"/>
<reference evidence="1" key="2">
    <citation type="submission" date="2024-10" db="UniProtKB">
        <authorList>
            <consortium name="EnsemblProtists"/>
        </authorList>
    </citation>
    <scope>IDENTIFICATION</scope>
</reference>
<evidence type="ECO:0000313" key="2">
    <source>
        <dbReference type="Proteomes" id="UP000013827"/>
    </source>
</evidence>
<dbReference type="STRING" id="2903.R1F9M4"/>
<dbReference type="GeneID" id="17280956"/>
<evidence type="ECO:0008006" key="3">
    <source>
        <dbReference type="Google" id="ProtNLM"/>
    </source>
</evidence>
<keyword evidence="2" id="KW-1185">Reference proteome</keyword>
<name>A0A0D3KIV0_EMIH1</name>
<evidence type="ECO:0000313" key="1">
    <source>
        <dbReference type="EnsemblProtists" id="EOD35685"/>
    </source>
</evidence>
<dbReference type="KEGG" id="ehx:EMIHUDRAFT_440958"/>
<dbReference type="eggNOG" id="KOG3294">
    <property type="taxonomic scope" value="Eukaryota"/>
</dbReference>
<dbReference type="PANTHER" id="PTHR31606">
    <property type="entry name" value="WW DOMAIN BINDING PROTEIN 2, ISOFORM E"/>
    <property type="match status" value="1"/>
</dbReference>
<organism evidence="1 2">
    <name type="scientific">Emiliania huxleyi (strain CCMP1516)</name>
    <dbReference type="NCBI Taxonomy" id="280463"/>
    <lineage>
        <taxon>Eukaryota</taxon>
        <taxon>Haptista</taxon>
        <taxon>Haptophyta</taxon>
        <taxon>Prymnesiophyceae</taxon>
        <taxon>Isochrysidales</taxon>
        <taxon>Noelaerhabdaceae</taxon>
        <taxon>Emiliania</taxon>
    </lineage>
</organism>
<dbReference type="GO" id="GO:0003713">
    <property type="term" value="F:transcription coactivator activity"/>
    <property type="evidence" value="ECO:0007669"/>
    <property type="project" value="InterPro"/>
</dbReference>
<dbReference type="GO" id="GO:0031490">
    <property type="term" value="F:chromatin DNA binding"/>
    <property type="evidence" value="ECO:0007669"/>
    <property type="project" value="TreeGrafter"/>
</dbReference>
<dbReference type="EnsemblProtists" id="EOD35685">
    <property type="protein sequence ID" value="EOD35685"/>
    <property type="gene ID" value="EMIHUDRAFT_440958"/>
</dbReference>
<sequence length="211" mass="21866">MENPQTSGGQPVPMAGEMFVLSRRGLAFTASSGSRKFQAGGQLFLSPLRIVFVAEESSGSGLLGTLFGASKANVLAFDLPLATLERESFNQPIFGANNLTGVSPPLPGSACDGADIHWCLSFQDGGVGTFLPIFFGLLAEMRSRLEAERSGAAGAAAGGSTEVPTAFAVAVPETAVAEVVRAAYVDPSDPTKLYVEAAGPRARRGGHSFRE</sequence>
<dbReference type="PaxDb" id="2903-EOD35685"/>
<dbReference type="CDD" id="cd13214">
    <property type="entry name" value="PH-GRAM_WBP2"/>
    <property type="match status" value="1"/>
</dbReference>
<dbReference type="GO" id="GO:0005634">
    <property type="term" value="C:nucleus"/>
    <property type="evidence" value="ECO:0007669"/>
    <property type="project" value="TreeGrafter"/>
</dbReference>
<dbReference type="InterPro" id="IPR044852">
    <property type="entry name" value="WBP2-like"/>
</dbReference>
<accession>A0A0D3KIV0</accession>
<dbReference type="HOGENOM" id="CLU_085214_0_0_1"/>
<dbReference type="RefSeq" id="XP_005788114.1">
    <property type="nucleotide sequence ID" value="XM_005788057.1"/>
</dbReference>
<dbReference type="SUPFAM" id="SSF50729">
    <property type="entry name" value="PH domain-like"/>
    <property type="match status" value="1"/>
</dbReference>
<reference evidence="2" key="1">
    <citation type="journal article" date="2013" name="Nature">
        <title>Pan genome of the phytoplankton Emiliania underpins its global distribution.</title>
        <authorList>
            <person name="Read B.A."/>
            <person name="Kegel J."/>
            <person name="Klute M.J."/>
            <person name="Kuo A."/>
            <person name="Lefebvre S.C."/>
            <person name="Maumus F."/>
            <person name="Mayer C."/>
            <person name="Miller J."/>
            <person name="Monier A."/>
            <person name="Salamov A."/>
            <person name="Young J."/>
            <person name="Aguilar M."/>
            <person name="Claverie J.M."/>
            <person name="Frickenhaus S."/>
            <person name="Gonzalez K."/>
            <person name="Herman E.K."/>
            <person name="Lin Y.C."/>
            <person name="Napier J."/>
            <person name="Ogata H."/>
            <person name="Sarno A.F."/>
            <person name="Shmutz J."/>
            <person name="Schroeder D."/>
            <person name="de Vargas C."/>
            <person name="Verret F."/>
            <person name="von Dassow P."/>
            <person name="Valentin K."/>
            <person name="Van de Peer Y."/>
            <person name="Wheeler G."/>
            <person name="Dacks J.B."/>
            <person name="Delwiche C.F."/>
            <person name="Dyhrman S.T."/>
            <person name="Glockner G."/>
            <person name="John U."/>
            <person name="Richards T."/>
            <person name="Worden A.Z."/>
            <person name="Zhang X."/>
            <person name="Grigoriev I.V."/>
            <person name="Allen A.E."/>
            <person name="Bidle K."/>
            <person name="Borodovsky M."/>
            <person name="Bowler C."/>
            <person name="Brownlee C."/>
            <person name="Cock J.M."/>
            <person name="Elias M."/>
            <person name="Gladyshev V.N."/>
            <person name="Groth M."/>
            <person name="Guda C."/>
            <person name="Hadaegh A."/>
            <person name="Iglesias-Rodriguez M.D."/>
            <person name="Jenkins J."/>
            <person name="Jones B.M."/>
            <person name="Lawson T."/>
            <person name="Leese F."/>
            <person name="Lindquist E."/>
            <person name="Lobanov A."/>
            <person name="Lomsadze A."/>
            <person name="Malik S.B."/>
            <person name="Marsh M.E."/>
            <person name="Mackinder L."/>
            <person name="Mock T."/>
            <person name="Mueller-Roeber B."/>
            <person name="Pagarete A."/>
            <person name="Parker M."/>
            <person name="Probert I."/>
            <person name="Quesneville H."/>
            <person name="Raines C."/>
            <person name="Rensing S.A."/>
            <person name="Riano-Pachon D.M."/>
            <person name="Richier S."/>
            <person name="Rokitta S."/>
            <person name="Shiraiwa Y."/>
            <person name="Soanes D.M."/>
            <person name="van der Giezen M."/>
            <person name="Wahlund T.M."/>
            <person name="Williams B."/>
            <person name="Wilson W."/>
            <person name="Wolfe G."/>
            <person name="Wurch L.L."/>
        </authorList>
    </citation>
    <scope>NUCLEOTIDE SEQUENCE</scope>
</reference>
<dbReference type="OMA" id="PMPYLNE"/>
<dbReference type="AlphaFoldDB" id="A0A0D3KIV0"/>
<dbReference type="PANTHER" id="PTHR31606:SF1">
    <property type="entry name" value="WW DOMAIN BINDING PROTEIN 2, ISOFORM E"/>
    <property type="match status" value="1"/>
</dbReference>
<protein>
    <recommendedName>
        <fullName evidence="3">GRAM domain-containing protein</fullName>
    </recommendedName>
</protein>
<dbReference type="Proteomes" id="UP000013827">
    <property type="component" value="Unassembled WGS sequence"/>
</dbReference>